<sequence>MSSDKVFSRNLFNPENYGSGSVIQRIKRLYERSKDKLVSSTKECKLPPMIREKCPTFQPIFAQVALLVIFVIFIALVTCVVKIRELRYMDPRVCKSRDCVQNAGAMFDWMNMTQDPCENFYQYACGNHYHPYQSSEMKKAPSTSSDRTPVSTRPSYTEMLGYNDLDLYGLNRFAVEHLTEMNIRSVVDHVEKRYSISDIEYTASWHFSNFYHNCKPHRTEDAKDRMLDFTLLNKINQINGLYLLANNVRNRTKQGYVNSDGNYYESYLRKSSRYQLKFNMSIADVFLQYTKTFGNHPLYQLHAFDYTGTARDYLENDKEHYKDQ</sequence>
<keyword evidence="1" id="KW-0472">Membrane</keyword>
<keyword evidence="1" id="KW-1133">Transmembrane helix</keyword>
<dbReference type="PROSITE" id="PS51885">
    <property type="entry name" value="NEPRILYSIN"/>
    <property type="match status" value="1"/>
</dbReference>
<keyword evidence="3" id="KW-1185">Reference proteome</keyword>
<name>A0ABD2QLU9_9PLAT</name>
<dbReference type="SUPFAM" id="SSF55486">
    <property type="entry name" value="Metalloproteases ('zincins'), catalytic domain"/>
    <property type="match status" value="1"/>
</dbReference>
<evidence type="ECO:0000313" key="2">
    <source>
        <dbReference type="EMBL" id="KAL3320505.1"/>
    </source>
</evidence>
<dbReference type="AlphaFoldDB" id="A0ABD2QLU9"/>
<organism evidence="2 3">
    <name type="scientific">Cichlidogyrus casuarinus</name>
    <dbReference type="NCBI Taxonomy" id="1844966"/>
    <lineage>
        <taxon>Eukaryota</taxon>
        <taxon>Metazoa</taxon>
        <taxon>Spiralia</taxon>
        <taxon>Lophotrochozoa</taxon>
        <taxon>Platyhelminthes</taxon>
        <taxon>Monogenea</taxon>
        <taxon>Monopisthocotylea</taxon>
        <taxon>Dactylogyridea</taxon>
        <taxon>Ancyrocephalidae</taxon>
        <taxon>Cichlidogyrus</taxon>
    </lineage>
</organism>
<proteinExistence type="predicted"/>
<keyword evidence="1" id="KW-0812">Transmembrane</keyword>
<protein>
    <recommendedName>
        <fullName evidence="4">Peptidase M13 N-terminal domain-containing protein</fullName>
    </recommendedName>
</protein>
<feature type="transmembrane region" description="Helical" evidence="1">
    <location>
        <begin position="60"/>
        <end position="81"/>
    </location>
</feature>
<evidence type="ECO:0008006" key="4">
    <source>
        <dbReference type="Google" id="ProtNLM"/>
    </source>
</evidence>
<dbReference type="InterPro" id="IPR024079">
    <property type="entry name" value="MetalloPept_cat_dom_sf"/>
</dbReference>
<evidence type="ECO:0000256" key="1">
    <source>
        <dbReference type="SAM" id="Phobius"/>
    </source>
</evidence>
<reference evidence="2 3" key="1">
    <citation type="submission" date="2024-11" db="EMBL/GenBank/DDBJ databases">
        <title>Adaptive evolution of stress response genes in parasites aligns with host niche diversity.</title>
        <authorList>
            <person name="Hahn C."/>
            <person name="Resl P."/>
        </authorList>
    </citation>
    <scope>NUCLEOTIDE SEQUENCE [LARGE SCALE GENOMIC DNA]</scope>
    <source>
        <strain evidence="2">EGGRZ-B1_66</strain>
        <tissue evidence="2">Body</tissue>
    </source>
</reference>
<evidence type="ECO:0000313" key="3">
    <source>
        <dbReference type="Proteomes" id="UP001626550"/>
    </source>
</evidence>
<dbReference type="InterPro" id="IPR000718">
    <property type="entry name" value="Peptidase_M13"/>
</dbReference>
<dbReference type="EMBL" id="JBJKFK010000047">
    <property type="protein sequence ID" value="KAL3320505.1"/>
    <property type="molecule type" value="Genomic_DNA"/>
</dbReference>
<accession>A0ABD2QLU9</accession>
<gene>
    <name evidence="2" type="ORF">Ciccas_000804</name>
</gene>
<dbReference type="Proteomes" id="UP001626550">
    <property type="component" value="Unassembled WGS sequence"/>
</dbReference>
<comment type="caution">
    <text evidence="2">The sequence shown here is derived from an EMBL/GenBank/DDBJ whole genome shotgun (WGS) entry which is preliminary data.</text>
</comment>
<dbReference type="Gene3D" id="3.40.390.10">
    <property type="entry name" value="Collagenase (Catalytic Domain)"/>
    <property type="match status" value="1"/>
</dbReference>